<dbReference type="eggNOG" id="ENOG5031DST">
    <property type="taxonomic scope" value="Bacteria"/>
</dbReference>
<protein>
    <submittedName>
        <fullName evidence="1">Coiled-coil protein</fullName>
    </submittedName>
</protein>
<reference evidence="1 2" key="1">
    <citation type="submission" date="2015-11" db="EMBL/GenBank/DDBJ databases">
        <title>Genomic analysis of 38 Legionella species identifies large and diverse effector repertoires.</title>
        <authorList>
            <person name="Burstein D."/>
            <person name="Amaro F."/>
            <person name="Zusman T."/>
            <person name="Lifshitz Z."/>
            <person name="Cohen O."/>
            <person name="Gilbert J.A."/>
            <person name="Pupko T."/>
            <person name="Shuman H.A."/>
            <person name="Segal G."/>
        </authorList>
    </citation>
    <scope>NUCLEOTIDE SEQUENCE [LARGE SCALE GENOMIC DNA]</scope>
    <source>
        <strain evidence="1 2">ATCC 49751</strain>
    </source>
</reference>
<accession>A0A0W0VM65</accession>
<dbReference type="RefSeq" id="WP_028372371.1">
    <property type="nucleotide sequence ID" value="NZ_CAAAJD010000002.1"/>
</dbReference>
<dbReference type="Proteomes" id="UP000054869">
    <property type="component" value="Unassembled WGS sequence"/>
</dbReference>
<dbReference type="AlphaFoldDB" id="A0A0W0VM65"/>
<keyword evidence="2" id="KW-1185">Reference proteome</keyword>
<gene>
    <name evidence="1" type="ORF">Llan_1616</name>
</gene>
<dbReference type="PATRIC" id="fig|45067.4.peg.1694"/>
<name>A0A0W0VM65_9GAMM</name>
<dbReference type="OrthoDB" id="5641125at2"/>
<evidence type="ECO:0000313" key="2">
    <source>
        <dbReference type="Proteomes" id="UP000054869"/>
    </source>
</evidence>
<dbReference type="EMBL" id="LNYI01000033">
    <property type="protein sequence ID" value="KTD20886.1"/>
    <property type="molecule type" value="Genomic_DNA"/>
</dbReference>
<comment type="caution">
    <text evidence="1">The sequence shown here is derived from an EMBL/GenBank/DDBJ whole genome shotgun (WGS) entry which is preliminary data.</text>
</comment>
<sequence length="282" mass="32419">MTIFLDIVKPYLKEKIKRIRDHSVAADRCMTNTLLSWVSLGRDEELSKAKRDLADQLLVKLESAQDKESDEKTFEHLMELLNDCKGAAAKKSKEKKYNDEGHFGPAMGNVIQQLEKVYRKFNESNLLDFPNDDEPLNLFRYFAALYYAQKIDDGYKISGLGKIAQNPKLTSFSELSEQKEQLIMKTLEECERDLGTLDSQHEDYPTTKKSRVWDWLDKLERANKELCEKHGSTLSLPITFALFSTINIQLPTLHPESGFLEECIIKAKKAIDPEHKSLELTV</sequence>
<organism evidence="1 2">
    <name type="scientific">Legionella lansingensis</name>
    <dbReference type="NCBI Taxonomy" id="45067"/>
    <lineage>
        <taxon>Bacteria</taxon>
        <taxon>Pseudomonadati</taxon>
        <taxon>Pseudomonadota</taxon>
        <taxon>Gammaproteobacteria</taxon>
        <taxon>Legionellales</taxon>
        <taxon>Legionellaceae</taxon>
        <taxon>Legionella</taxon>
    </lineage>
</organism>
<evidence type="ECO:0000313" key="1">
    <source>
        <dbReference type="EMBL" id="KTD20886.1"/>
    </source>
</evidence>
<proteinExistence type="predicted"/>